<dbReference type="Proteomes" id="UP000297245">
    <property type="component" value="Unassembled WGS sequence"/>
</dbReference>
<feature type="compositionally biased region" description="Low complexity" evidence="1">
    <location>
        <begin position="204"/>
        <end position="216"/>
    </location>
</feature>
<name>A0A4S8MYE9_DENBC</name>
<evidence type="ECO:0000313" key="2">
    <source>
        <dbReference type="EMBL" id="THV07759.1"/>
    </source>
</evidence>
<feature type="compositionally biased region" description="Polar residues" evidence="1">
    <location>
        <begin position="149"/>
        <end position="158"/>
    </location>
</feature>
<feature type="compositionally biased region" description="Low complexity" evidence="1">
    <location>
        <begin position="92"/>
        <end position="102"/>
    </location>
</feature>
<accession>A0A4S8MYE9</accession>
<feature type="compositionally biased region" description="Low complexity" evidence="1">
    <location>
        <begin position="390"/>
        <end position="401"/>
    </location>
</feature>
<feature type="compositionally biased region" description="Low complexity" evidence="1">
    <location>
        <begin position="49"/>
        <end position="65"/>
    </location>
</feature>
<sequence length="533" mass="58858">MTESHISPSDIQQYWTSRDRVKNWVQANVDAVFSSPNAPPTELDDIEGLSSPPSEAESSHSLPPALMLKYPDGREVPIPRARMNPSLAAPGSKNSHSSSSKSRLPIDPSSSHRSRSGSHPSGRSGRYPDLNEREKLRSHSPEEIRILPSESQTQSGSDQAHRVPTHISSQQHSRSRSLPRNVFSPASQDHDPMPNSTQGYAPYHSPSNSHHSNTSPVQLQHTPQLMATHGPPVGLARSQPIPWHGPYPPNGMRQDYSSPSREHFKHSPPSIVYAPSPNRSTSNYQPPMIFSYPPNVGPNGMMYSHSVPPTHIRHPHGGPPPQSHVPGARMPIPEEMRPRRHDSDRDRERDRNRDRERDRDRDRAGERERSHGRSKSNSSRHSPKERSEKSSSSWGKSSTKTRSGRDRSRSLPLDREMPPMPAPRGHQHSRYGRPPTPAGSDGSGSTYYVLPNGKQKVHVLPASLHTATSTTKSPTTPISPTGSLKKSFLQRVIGGFTGKFSSSGSAKVPAHLPHPRLHRRHSTGTHSSGRAGH</sequence>
<evidence type="ECO:0000256" key="1">
    <source>
        <dbReference type="SAM" id="MobiDB-lite"/>
    </source>
</evidence>
<dbReference type="OrthoDB" id="3249663at2759"/>
<organism evidence="2 3">
    <name type="scientific">Dendrothele bispora (strain CBS 962.96)</name>
    <dbReference type="NCBI Taxonomy" id="1314807"/>
    <lineage>
        <taxon>Eukaryota</taxon>
        <taxon>Fungi</taxon>
        <taxon>Dikarya</taxon>
        <taxon>Basidiomycota</taxon>
        <taxon>Agaricomycotina</taxon>
        <taxon>Agaricomycetes</taxon>
        <taxon>Agaricomycetidae</taxon>
        <taxon>Agaricales</taxon>
        <taxon>Agaricales incertae sedis</taxon>
        <taxon>Dendrothele</taxon>
    </lineage>
</organism>
<feature type="compositionally biased region" description="Basic residues" evidence="1">
    <location>
        <begin position="513"/>
        <end position="523"/>
    </location>
</feature>
<feature type="compositionally biased region" description="Basic and acidic residues" evidence="1">
    <location>
        <begin position="332"/>
        <end position="371"/>
    </location>
</feature>
<feature type="region of interest" description="Disordered" evidence="1">
    <location>
        <begin position="32"/>
        <end position="483"/>
    </location>
</feature>
<evidence type="ECO:0000313" key="3">
    <source>
        <dbReference type="Proteomes" id="UP000297245"/>
    </source>
</evidence>
<feature type="compositionally biased region" description="Low complexity" evidence="1">
    <location>
        <begin position="466"/>
        <end position="481"/>
    </location>
</feature>
<dbReference type="AlphaFoldDB" id="A0A4S8MYE9"/>
<protein>
    <submittedName>
        <fullName evidence="2">Uncharacterized protein</fullName>
    </submittedName>
</protein>
<keyword evidence="3" id="KW-1185">Reference proteome</keyword>
<dbReference type="EMBL" id="ML179036">
    <property type="protein sequence ID" value="THV07759.1"/>
    <property type="molecule type" value="Genomic_DNA"/>
</dbReference>
<reference evidence="2 3" key="1">
    <citation type="journal article" date="2019" name="Nat. Ecol. Evol.">
        <title>Megaphylogeny resolves global patterns of mushroom evolution.</title>
        <authorList>
            <person name="Varga T."/>
            <person name="Krizsan K."/>
            <person name="Foldi C."/>
            <person name="Dima B."/>
            <person name="Sanchez-Garcia M."/>
            <person name="Sanchez-Ramirez S."/>
            <person name="Szollosi G.J."/>
            <person name="Szarkandi J.G."/>
            <person name="Papp V."/>
            <person name="Albert L."/>
            <person name="Andreopoulos W."/>
            <person name="Angelini C."/>
            <person name="Antonin V."/>
            <person name="Barry K.W."/>
            <person name="Bougher N.L."/>
            <person name="Buchanan P."/>
            <person name="Buyck B."/>
            <person name="Bense V."/>
            <person name="Catcheside P."/>
            <person name="Chovatia M."/>
            <person name="Cooper J."/>
            <person name="Damon W."/>
            <person name="Desjardin D."/>
            <person name="Finy P."/>
            <person name="Geml J."/>
            <person name="Haridas S."/>
            <person name="Hughes K."/>
            <person name="Justo A."/>
            <person name="Karasinski D."/>
            <person name="Kautmanova I."/>
            <person name="Kiss B."/>
            <person name="Kocsube S."/>
            <person name="Kotiranta H."/>
            <person name="LaButti K.M."/>
            <person name="Lechner B.E."/>
            <person name="Liimatainen K."/>
            <person name="Lipzen A."/>
            <person name="Lukacs Z."/>
            <person name="Mihaltcheva S."/>
            <person name="Morgado L.N."/>
            <person name="Niskanen T."/>
            <person name="Noordeloos M.E."/>
            <person name="Ohm R.A."/>
            <person name="Ortiz-Santana B."/>
            <person name="Ovrebo C."/>
            <person name="Racz N."/>
            <person name="Riley R."/>
            <person name="Savchenko A."/>
            <person name="Shiryaev A."/>
            <person name="Soop K."/>
            <person name="Spirin V."/>
            <person name="Szebenyi C."/>
            <person name="Tomsovsky M."/>
            <person name="Tulloss R.E."/>
            <person name="Uehling J."/>
            <person name="Grigoriev I.V."/>
            <person name="Vagvolgyi C."/>
            <person name="Papp T."/>
            <person name="Martin F.M."/>
            <person name="Miettinen O."/>
            <person name="Hibbett D.S."/>
            <person name="Nagy L.G."/>
        </authorList>
    </citation>
    <scope>NUCLEOTIDE SEQUENCE [LARGE SCALE GENOMIC DNA]</scope>
    <source>
        <strain evidence="2 3">CBS 962.96</strain>
    </source>
</reference>
<feature type="compositionally biased region" description="Basic and acidic residues" evidence="1">
    <location>
        <begin position="129"/>
        <end position="145"/>
    </location>
</feature>
<feature type="compositionally biased region" description="Polar residues" evidence="1">
    <location>
        <begin position="524"/>
        <end position="533"/>
    </location>
</feature>
<proteinExistence type="predicted"/>
<feature type="compositionally biased region" description="Basic and acidic residues" evidence="1">
    <location>
        <begin position="403"/>
        <end position="417"/>
    </location>
</feature>
<feature type="region of interest" description="Disordered" evidence="1">
    <location>
        <begin position="498"/>
        <end position="533"/>
    </location>
</feature>
<gene>
    <name evidence="2" type="ORF">K435DRAFT_168702</name>
</gene>